<reference evidence="1 2" key="1">
    <citation type="journal article" date="2022" name="G3 (Bethesda)">
        <title>Whole-genome sequence and methylome profiling of the almond [Prunus dulcis (Mill.) D.A. Webb] cultivar 'Nonpareil'.</title>
        <authorList>
            <person name="D'Amico-Willman K.M."/>
            <person name="Ouma W.Z."/>
            <person name="Meulia T."/>
            <person name="Sideli G.M."/>
            <person name="Gradziel T.M."/>
            <person name="Fresnedo-Ramirez J."/>
        </authorList>
    </citation>
    <scope>NUCLEOTIDE SEQUENCE [LARGE SCALE GENOMIC DNA]</scope>
    <source>
        <strain evidence="1">Clone GOH B32 T37-40</strain>
    </source>
</reference>
<evidence type="ECO:0000313" key="2">
    <source>
        <dbReference type="Proteomes" id="UP001054821"/>
    </source>
</evidence>
<dbReference type="AlphaFoldDB" id="A0AAD4VRT9"/>
<dbReference type="Proteomes" id="UP001054821">
    <property type="component" value="Chromosome 5"/>
</dbReference>
<keyword evidence="2" id="KW-1185">Reference proteome</keyword>
<proteinExistence type="predicted"/>
<dbReference type="PANTHER" id="PTHR31373">
    <property type="entry name" value="OS06G0652100 PROTEIN"/>
    <property type="match status" value="1"/>
</dbReference>
<evidence type="ECO:0000313" key="1">
    <source>
        <dbReference type="EMBL" id="KAI5330140.1"/>
    </source>
</evidence>
<accession>A0AAD4VRT9</accession>
<dbReference type="InterPro" id="IPR011205">
    <property type="entry name" value="UCP015417_vWA"/>
</dbReference>
<sequence>MVEDIKQQQKQGLGTFKNCLAVCCLTDILGNGRAWAMSLGLVVSELSEEPVWKGKVFLDNGGEIGPHQLMEAAIADKEYQALSVVD</sequence>
<organism evidence="1 2">
    <name type="scientific">Prunus dulcis</name>
    <name type="common">Almond</name>
    <name type="synonym">Amygdalus dulcis</name>
    <dbReference type="NCBI Taxonomy" id="3755"/>
    <lineage>
        <taxon>Eukaryota</taxon>
        <taxon>Viridiplantae</taxon>
        <taxon>Streptophyta</taxon>
        <taxon>Embryophyta</taxon>
        <taxon>Tracheophyta</taxon>
        <taxon>Spermatophyta</taxon>
        <taxon>Magnoliopsida</taxon>
        <taxon>eudicotyledons</taxon>
        <taxon>Gunneridae</taxon>
        <taxon>Pentapetalae</taxon>
        <taxon>rosids</taxon>
        <taxon>fabids</taxon>
        <taxon>Rosales</taxon>
        <taxon>Rosaceae</taxon>
        <taxon>Amygdaloideae</taxon>
        <taxon>Amygdaleae</taxon>
        <taxon>Prunus</taxon>
    </lineage>
</organism>
<dbReference type="EMBL" id="JAJFAZ020000005">
    <property type="protein sequence ID" value="KAI5330140.1"/>
    <property type="molecule type" value="Genomic_DNA"/>
</dbReference>
<name>A0AAD4VRT9_PRUDU</name>
<comment type="caution">
    <text evidence="1">The sequence shown here is derived from an EMBL/GenBank/DDBJ whole genome shotgun (WGS) entry which is preliminary data.</text>
</comment>
<protein>
    <submittedName>
        <fullName evidence="1">Uncharacterized protein</fullName>
    </submittedName>
</protein>
<dbReference type="PANTHER" id="PTHR31373:SF17">
    <property type="entry name" value="OS06G0652100 PROTEIN"/>
    <property type="match status" value="1"/>
</dbReference>
<gene>
    <name evidence="1" type="ORF">L3X38_029538</name>
</gene>